<evidence type="ECO:0000256" key="4">
    <source>
        <dbReference type="ARBA" id="ARBA00023049"/>
    </source>
</evidence>
<dbReference type="PIRSF" id="PIRSF004919">
    <property type="entry name" value="TldD"/>
    <property type="match status" value="1"/>
</dbReference>
<dbReference type="PANTHER" id="PTHR30624">
    <property type="entry name" value="UNCHARACTERIZED PROTEIN TLDD AND PMBA"/>
    <property type="match status" value="1"/>
</dbReference>
<feature type="domain" description="Metalloprotease TldD/E C-terminal" evidence="6">
    <location>
        <begin position="217"/>
        <end position="449"/>
    </location>
</feature>
<dbReference type="Pfam" id="PF19290">
    <property type="entry name" value="PmbA_TldD_2nd"/>
    <property type="match status" value="1"/>
</dbReference>
<dbReference type="InterPro" id="IPR036059">
    <property type="entry name" value="TldD/PmbA_sf"/>
</dbReference>
<dbReference type="PANTHER" id="PTHR30624:SF0">
    <property type="entry name" value="METALLOPROTEASE SLR0863"/>
    <property type="match status" value="1"/>
</dbReference>
<dbReference type="Gene3D" id="3.30.2290.10">
    <property type="entry name" value="PmbA/TldD superfamily"/>
    <property type="match status" value="1"/>
</dbReference>
<dbReference type="InterPro" id="IPR002510">
    <property type="entry name" value="Metalloprtase-TldD/E_N"/>
</dbReference>
<evidence type="ECO:0000256" key="2">
    <source>
        <dbReference type="ARBA" id="ARBA00022670"/>
    </source>
</evidence>
<keyword evidence="9" id="KW-1185">Reference proteome</keyword>
<evidence type="ECO:0000313" key="9">
    <source>
        <dbReference type="Proteomes" id="UP000516160"/>
    </source>
</evidence>
<evidence type="ECO:0000256" key="3">
    <source>
        <dbReference type="ARBA" id="ARBA00022801"/>
    </source>
</evidence>
<keyword evidence="3" id="KW-0378">Hydrolase</keyword>
<dbReference type="InterPro" id="IPR045569">
    <property type="entry name" value="Metalloprtase-TldD/E_C"/>
</dbReference>
<gene>
    <name evidence="8" type="ORF">HYG86_15345</name>
</gene>
<dbReference type="GO" id="GO:0008237">
    <property type="term" value="F:metallopeptidase activity"/>
    <property type="evidence" value="ECO:0007669"/>
    <property type="project" value="UniProtKB-KW"/>
</dbReference>
<comment type="similarity">
    <text evidence="1">Belongs to the peptidase U62 family.</text>
</comment>
<evidence type="ECO:0000259" key="5">
    <source>
        <dbReference type="Pfam" id="PF01523"/>
    </source>
</evidence>
<feature type="domain" description="Metalloprotease TldD/E N-terminal" evidence="5">
    <location>
        <begin position="17"/>
        <end position="75"/>
    </location>
</feature>
<keyword evidence="4" id="KW-0482">Metalloprotease</keyword>
<dbReference type="InterPro" id="IPR025502">
    <property type="entry name" value="TldD"/>
</dbReference>
<evidence type="ECO:0000313" key="8">
    <source>
        <dbReference type="EMBL" id="QNO16044.1"/>
    </source>
</evidence>
<sequence length="450" mass="49000">MYNEALKSALSGKGYQDLRYQQLRTTTIKVSKGKIKDVSVVNKAGGNSRALIGGGYGTYSFNDISDAKTAMEQSASISSFIPGSVKLAQVPVTLDEIIANPLLDPRTIDLDDKKSLLLSYDQILCGFEDIVNTDGSYYEIVSYKTFVNNEGSVITQEHIICGINYRIISMRDGVIQQTRLSLGGTDCYSDLLHQELVVHNKAQQTVDLLEAKTLEGGDYDVILDHEVGGLFIHEAFGHLSESDNLLDNEALRETMTLGTEFGSEILNVIDDPSLKGIPGSYTYDDEGVRGKQTYLIKKGKLSGRLHSRQSAGLLEEEPTGHCRAKDYNFKPIVRMGNIYIDKGPHKFEDMISSMEKGILLFGSAGGQTSGEMFTFAVQGGYQIKEGKITNMVRDIALSGNLFTTMKNIEMIADSVEYSKAGGCGKAGQILVTSGKGSAPIKVKKMSIGGK</sequence>
<feature type="domain" description="Metalloprotease TldD/E central" evidence="7">
    <location>
        <begin position="104"/>
        <end position="184"/>
    </location>
</feature>
<reference evidence="8 9" key="1">
    <citation type="submission" date="2020-07" db="EMBL/GenBank/DDBJ databases">
        <title>Alkalicella. sp. LB2 genome.</title>
        <authorList>
            <person name="Postec A."/>
            <person name="Quemeneur M."/>
        </authorList>
    </citation>
    <scope>NUCLEOTIDE SEQUENCE [LARGE SCALE GENOMIC DNA]</scope>
    <source>
        <strain evidence="8 9">LB2</strain>
    </source>
</reference>
<dbReference type="GO" id="GO:0006508">
    <property type="term" value="P:proteolysis"/>
    <property type="evidence" value="ECO:0007669"/>
    <property type="project" value="UniProtKB-KW"/>
</dbReference>
<dbReference type="KEGG" id="acae:HYG86_15345"/>
<protein>
    <submittedName>
        <fullName evidence="8">TldD/PmbA family protein</fullName>
    </submittedName>
</protein>
<dbReference type="InterPro" id="IPR035068">
    <property type="entry name" value="TldD/PmbA_N"/>
</dbReference>
<dbReference type="GO" id="GO:0005829">
    <property type="term" value="C:cytosol"/>
    <property type="evidence" value="ECO:0007669"/>
    <property type="project" value="TreeGrafter"/>
</dbReference>
<organism evidence="8 9">
    <name type="scientific">Alkalicella caledoniensis</name>
    <dbReference type="NCBI Taxonomy" id="2731377"/>
    <lineage>
        <taxon>Bacteria</taxon>
        <taxon>Bacillati</taxon>
        <taxon>Bacillota</taxon>
        <taxon>Clostridia</taxon>
        <taxon>Eubacteriales</taxon>
        <taxon>Proteinivoracaceae</taxon>
        <taxon>Alkalicella</taxon>
    </lineage>
</organism>
<dbReference type="AlphaFoldDB" id="A0A7G9WBI2"/>
<evidence type="ECO:0000259" key="7">
    <source>
        <dbReference type="Pfam" id="PF19290"/>
    </source>
</evidence>
<dbReference type="Pfam" id="PF19289">
    <property type="entry name" value="PmbA_TldD_3rd"/>
    <property type="match status" value="1"/>
</dbReference>
<dbReference type="InterPro" id="IPR045570">
    <property type="entry name" value="Metalloprtase-TldD/E_cen_dom"/>
</dbReference>
<evidence type="ECO:0000259" key="6">
    <source>
        <dbReference type="Pfam" id="PF19289"/>
    </source>
</evidence>
<keyword evidence="2" id="KW-0645">Protease</keyword>
<dbReference type="Pfam" id="PF01523">
    <property type="entry name" value="PmbA_TldD_1st"/>
    <property type="match status" value="1"/>
</dbReference>
<dbReference type="SUPFAM" id="SSF111283">
    <property type="entry name" value="Putative modulator of DNA gyrase, PmbA/TldD"/>
    <property type="match status" value="1"/>
</dbReference>
<proteinExistence type="inferred from homology"/>
<dbReference type="EMBL" id="CP058559">
    <property type="protein sequence ID" value="QNO16044.1"/>
    <property type="molecule type" value="Genomic_DNA"/>
</dbReference>
<accession>A0A7G9WBI2</accession>
<dbReference type="RefSeq" id="WP_213166441.1">
    <property type="nucleotide sequence ID" value="NZ_CP058559.1"/>
</dbReference>
<dbReference type="InterPro" id="IPR051463">
    <property type="entry name" value="Peptidase_U62_metallo"/>
</dbReference>
<evidence type="ECO:0000256" key="1">
    <source>
        <dbReference type="ARBA" id="ARBA00005836"/>
    </source>
</evidence>
<name>A0A7G9WBI2_ALKCA</name>
<dbReference type="Proteomes" id="UP000516160">
    <property type="component" value="Chromosome"/>
</dbReference>